<evidence type="ECO:0000313" key="1">
    <source>
        <dbReference type="EMBL" id="MFD0314677.1"/>
    </source>
</evidence>
<evidence type="ECO:0008006" key="3">
    <source>
        <dbReference type="Google" id="ProtNLM"/>
    </source>
</evidence>
<evidence type="ECO:0000313" key="2">
    <source>
        <dbReference type="Proteomes" id="UP001597023"/>
    </source>
</evidence>
<dbReference type="Proteomes" id="UP001597023">
    <property type="component" value="Unassembled WGS sequence"/>
</dbReference>
<organism evidence="1 2">
    <name type="scientific">Streptomyces flavalbus</name>
    <dbReference type="NCBI Taxonomy" id="2665155"/>
    <lineage>
        <taxon>Bacteria</taxon>
        <taxon>Bacillati</taxon>
        <taxon>Actinomycetota</taxon>
        <taxon>Actinomycetes</taxon>
        <taxon>Kitasatosporales</taxon>
        <taxon>Streptomycetaceae</taxon>
        <taxon>Streptomyces</taxon>
    </lineage>
</organism>
<reference evidence="2" key="1">
    <citation type="journal article" date="2019" name="Int. J. Syst. Evol. Microbiol.">
        <title>The Global Catalogue of Microorganisms (GCM) 10K type strain sequencing project: providing services to taxonomists for standard genome sequencing and annotation.</title>
        <authorList>
            <consortium name="The Broad Institute Genomics Platform"/>
            <consortium name="The Broad Institute Genome Sequencing Center for Infectious Disease"/>
            <person name="Wu L."/>
            <person name="Ma J."/>
        </authorList>
    </citation>
    <scope>NUCLEOTIDE SEQUENCE [LARGE SCALE GENOMIC DNA]</scope>
    <source>
        <strain evidence="2">CGMCC 4.7400</strain>
    </source>
</reference>
<dbReference type="RefSeq" id="WP_381607009.1">
    <property type="nucleotide sequence ID" value="NZ_JBHTEB010000001.1"/>
</dbReference>
<proteinExistence type="predicted"/>
<keyword evidence="2" id="KW-1185">Reference proteome</keyword>
<sequence length="301" mass="32278">MSSVDLVALITALDPDGRGGRRHADDIAAAVGAQNPGIEASALPEVVHDTIRRGEREGLWSASRTTTVRRGRTVLPKAVTLLGTARSVDKLRPVDVPLRSELAGWAATLRLSTTQRQLLLAVNDWLRRTDGGQVPVVSVAERAYELLRDEKAFDANPPRGGSTLWAPGRLTFELLRCERLPTPLVWEPITSDIRHPGAVICVENHATFRTLVRVLRARAIPPWTAVAWVQGRNTAPLESLATLPFPVTRLDYLGDLDAAGLQIANAACAVAEHAGVPAAGRTPLGPACRPAVTPGPSHTGY</sequence>
<gene>
    <name evidence="1" type="ORF">ACFQZ6_10625</name>
</gene>
<protein>
    <recommendedName>
        <fullName evidence="3">Wadjet protein JetD C-terminal domain-containing protein</fullName>
    </recommendedName>
</protein>
<comment type="caution">
    <text evidence="1">The sequence shown here is derived from an EMBL/GenBank/DDBJ whole genome shotgun (WGS) entry which is preliminary data.</text>
</comment>
<name>A0ABW2W836_9ACTN</name>
<accession>A0ABW2W836</accession>
<dbReference type="EMBL" id="JBHTEB010000001">
    <property type="protein sequence ID" value="MFD0314677.1"/>
    <property type="molecule type" value="Genomic_DNA"/>
</dbReference>